<sequence>MTKAFLFAAGGYFLLKSTSAFQATSPAAVRSPLVRLHSSVASVVSVGEDAARDVESMDMWATNVGIQRDGCDLTATYEDDGYGGMTEDWSLVTSQPISAGSPVLFVPADAILSSGIIRNELYTFLSSAEAILAEYERGEMSSYYYWLNSLPRKFNNGAAMTYSCFECLLPYAAQLAETERNTFSKFREALDMVLVTGFIDKKTRSNMNVLKWAFNVVATRSFVVWEGERMIVPMGDFFNHGTEPEVTIDHDEDGNCVFYSASDIPAGYPLRINGDEETKQSFHNQYWEYTLQTIREHVDQTLQDLYALSVRASEKDVVTHPRLPVILKHNEFVTNAFYSVRDQLNQINRYTSFKLDPNYNTTDSSFERPDCIVLDVRLGGEMDGIELLNIIRSDVLLESLPVILLTAKGKVDDRIAGYEAGADAYLTKPFDPEELLSVLQGVLRRDVIVSSRSDDQRESSADSTDSMMPMKEIKREIEEIKSLLRQRNNRPESTISDSSALLDGSDAERPSFASMYKDLIEMKEEIKATSNVNVLQPIVDDTAAEQTTIPKVSLEDINEMYFTPDEQKVISLVEKGMTNKEIGEEYMNCSISKVEKIVSSLFKKTGSKRRPQLVTWCKQNLDTEVEQCEDDPKSSRKLNLKEEKEIMDLIGKGFTNNEIVNNLGVSLKDIVTVVDDMLDKAKVSNRTELMRWWNSKESKTS</sequence>
<feature type="domain" description="HTH luxR-type" evidence="5">
    <location>
        <begin position="555"/>
        <end position="621"/>
    </location>
</feature>
<dbReference type="InterPro" id="IPR036388">
    <property type="entry name" value="WH-like_DNA-bd_sf"/>
</dbReference>
<dbReference type="PANTHER" id="PTHR43214">
    <property type="entry name" value="TWO-COMPONENT RESPONSE REGULATOR"/>
    <property type="match status" value="1"/>
</dbReference>
<accession>A0AAD9D8D6</accession>
<dbReference type="PROSITE" id="PS50110">
    <property type="entry name" value="RESPONSE_REGULATORY"/>
    <property type="match status" value="1"/>
</dbReference>
<dbReference type="EC" id="2.1.1.-" evidence="7"/>
<feature type="domain" description="Response regulatory" evidence="6">
    <location>
        <begin position="309"/>
        <end position="443"/>
    </location>
</feature>
<dbReference type="GO" id="GO:0006355">
    <property type="term" value="P:regulation of DNA-templated transcription"/>
    <property type="evidence" value="ECO:0007669"/>
    <property type="project" value="InterPro"/>
</dbReference>
<dbReference type="SMART" id="SM00421">
    <property type="entry name" value="HTH_LUXR"/>
    <property type="match status" value="2"/>
</dbReference>
<dbReference type="GO" id="GO:0008168">
    <property type="term" value="F:methyltransferase activity"/>
    <property type="evidence" value="ECO:0007669"/>
    <property type="project" value="UniProtKB-KW"/>
</dbReference>
<feature type="compositionally biased region" description="Basic and acidic residues" evidence="3">
    <location>
        <begin position="450"/>
        <end position="460"/>
    </location>
</feature>
<dbReference type="CDD" id="cd06170">
    <property type="entry name" value="LuxR_C_like"/>
    <property type="match status" value="1"/>
</dbReference>
<dbReference type="SUPFAM" id="SSF52172">
    <property type="entry name" value="CheY-like"/>
    <property type="match status" value="1"/>
</dbReference>
<dbReference type="InterPro" id="IPR011006">
    <property type="entry name" value="CheY-like_superfamily"/>
</dbReference>
<dbReference type="InterPro" id="IPR039420">
    <property type="entry name" value="WalR-like"/>
</dbReference>
<dbReference type="AlphaFoldDB" id="A0AAD9D8D6"/>
<evidence type="ECO:0000259" key="6">
    <source>
        <dbReference type="PROSITE" id="PS50110"/>
    </source>
</evidence>
<evidence type="ECO:0000313" key="8">
    <source>
        <dbReference type="Proteomes" id="UP001224775"/>
    </source>
</evidence>
<dbReference type="CDD" id="cd10527">
    <property type="entry name" value="SET_LSMT"/>
    <property type="match status" value="1"/>
</dbReference>
<keyword evidence="1" id="KW-0238">DNA-binding</keyword>
<evidence type="ECO:0000256" key="3">
    <source>
        <dbReference type="SAM" id="MobiDB-lite"/>
    </source>
</evidence>
<name>A0AAD9D8D6_9STRA</name>
<dbReference type="SUPFAM" id="SSF46894">
    <property type="entry name" value="C-terminal effector domain of the bipartite response regulators"/>
    <property type="match status" value="2"/>
</dbReference>
<dbReference type="SUPFAM" id="SSF82199">
    <property type="entry name" value="SET domain"/>
    <property type="match status" value="1"/>
</dbReference>
<evidence type="ECO:0000313" key="7">
    <source>
        <dbReference type="EMBL" id="KAK1736605.1"/>
    </source>
</evidence>
<dbReference type="GO" id="GO:0032259">
    <property type="term" value="P:methylation"/>
    <property type="evidence" value="ECO:0007669"/>
    <property type="project" value="UniProtKB-KW"/>
</dbReference>
<proteinExistence type="predicted"/>
<dbReference type="Gene3D" id="1.10.10.10">
    <property type="entry name" value="Winged helix-like DNA-binding domain superfamily/Winged helix DNA-binding domain"/>
    <property type="match status" value="2"/>
</dbReference>
<dbReference type="Gene3D" id="6.10.250.690">
    <property type="match status" value="1"/>
</dbReference>
<keyword evidence="7" id="KW-0808">Transferase</keyword>
<evidence type="ECO:0000256" key="2">
    <source>
        <dbReference type="PROSITE-ProRule" id="PRU00169"/>
    </source>
</evidence>
<comment type="caution">
    <text evidence="7">The sequence shown here is derived from an EMBL/GenBank/DDBJ whole genome shotgun (WGS) entry which is preliminary data.</text>
</comment>
<dbReference type="InterPro" id="IPR046341">
    <property type="entry name" value="SET_dom_sf"/>
</dbReference>
<dbReference type="InterPro" id="IPR001789">
    <property type="entry name" value="Sig_transdc_resp-reg_receiver"/>
</dbReference>
<dbReference type="InterPro" id="IPR016032">
    <property type="entry name" value="Sig_transdc_resp-reg_C-effctor"/>
</dbReference>
<dbReference type="Pfam" id="PF00072">
    <property type="entry name" value="Response_reg"/>
    <property type="match status" value="1"/>
</dbReference>
<dbReference type="PROSITE" id="PS50043">
    <property type="entry name" value="HTH_LUXR_2"/>
    <property type="match status" value="1"/>
</dbReference>
<keyword evidence="7" id="KW-0489">Methyltransferase</keyword>
<evidence type="ECO:0000256" key="1">
    <source>
        <dbReference type="ARBA" id="ARBA00023125"/>
    </source>
</evidence>
<dbReference type="GO" id="GO:0003677">
    <property type="term" value="F:DNA binding"/>
    <property type="evidence" value="ECO:0007669"/>
    <property type="project" value="UniProtKB-KW"/>
</dbReference>
<dbReference type="Proteomes" id="UP001224775">
    <property type="component" value="Unassembled WGS sequence"/>
</dbReference>
<dbReference type="GO" id="GO:0000160">
    <property type="term" value="P:phosphorelay signal transduction system"/>
    <property type="evidence" value="ECO:0007669"/>
    <property type="project" value="InterPro"/>
</dbReference>
<dbReference type="Gene3D" id="3.90.1410.10">
    <property type="entry name" value="set domain protein methyltransferase, domain 1"/>
    <property type="match status" value="1"/>
</dbReference>
<protein>
    <submittedName>
        <fullName evidence="7">SET domain-containing protein</fullName>
        <ecNumber evidence="7">2.1.1.-</ecNumber>
    </submittedName>
</protein>
<reference evidence="7" key="1">
    <citation type="submission" date="2023-06" db="EMBL/GenBank/DDBJ databases">
        <title>Survivors Of The Sea: Transcriptome response of Skeletonema marinoi to long-term dormancy.</title>
        <authorList>
            <person name="Pinder M.I.M."/>
            <person name="Kourtchenko O."/>
            <person name="Robertson E.K."/>
            <person name="Larsson T."/>
            <person name="Maumus F."/>
            <person name="Osuna-Cruz C.M."/>
            <person name="Vancaester E."/>
            <person name="Stenow R."/>
            <person name="Vandepoele K."/>
            <person name="Ploug H."/>
            <person name="Bruchert V."/>
            <person name="Godhe A."/>
            <person name="Topel M."/>
        </authorList>
    </citation>
    <scope>NUCLEOTIDE SEQUENCE</scope>
    <source>
        <strain evidence="7">R05AC</strain>
    </source>
</reference>
<dbReference type="SMART" id="SM00448">
    <property type="entry name" value="REC"/>
    <property type="match status" value="1"/>
</dbReference>
<dbReference type="InterPro" id="IPR000792">
    <property type="entry name" value="Tscrpt_reg_LuxR_C"/>
</dbReference>
<keyword evidence="4" id="KW-0732">Signal</keyword>
<gene>
    <name evidence="7" type="ORF">QTG54_012627</name>
</gene>
<dbReference type="EMBL" id="JATAAI010000028">
    <property type="protein sequence ID" value="KAK1736605.1"/>
    <property type="molecule type" value="Genomic_DNA"/>
</dbReference>
<keyword evidence="2" id="KW-0597">Phosphoprotein</keyword>
<feature type="region of interest" description="Disordered" evidence="3">
    <location>
        <begin position="450"/>
        <end position="469"/>
    </location>
</feature>
<evidence type="ECO:0000259" key="5">
    <source>
        <dbReference type="PROSITE" id="PS50043"/>
    </source>
</evidence>
<feature type="modified residue" description="4-aspartylphosphate" evidence="2">
    <location>
        <position position="375"/>
    </location>
</feature>
<organism evidence="7 8">
    <name type="scientific">Skeletonema marinoi</name>
    <dbReference type="NCBI Taxonomy" id="267567"/>
    <lineage>
        <taxon>Eukaryota</taxon>
        <taxon>Sar</taxon>
        <taxon>Stramenopiles</taxon>
        <taxon>Ochrophyta</taxon>
        <taxon>Bacillariophyta</taxon>
        <taxon>Coscinodiscophyceae</taxon>
        <taxon>Thalassiosirophycidae</taxon>
        <taxon>Thalassiosirales</taxon>
        <taxon>Skeletonemataceae</taxon>
        <taxon>Skeletonema</taxon>
        <taxon>Skeletonema marinoi-dohrnii complex</taxon>
    </lineage>
</organism>
<evidence type="ECO:0000256" key="4">
    <source>
        <dbReference type="SAM" id="SignalP"/>
    </source>
</evidence>
<dbReference type="Pfam" id="PF00196">
    <property type="entry name" value="GerE"/>
    <property type="match status" value="2"/>
</dbReference>
<dbReference type="Gene3D" id="3.40.50.2300">
    <property type="match status" value="1"/>
</dbReference>
<feature type="chain" id="PRO_5041897701" evidence="4">
    <location>
        <begin position="21"/>
        <end position="701"/>
    </location>
</feature>
<keyword evidence="8" id="KW-1185">Reference proteome</keyword>
<feature type="signal peptide" evidence="4">
    <location>
        <begin position="1"/>
        <end position="20"/>
    </location>
</feature>